<sequence>MKPEQWIIDDMRSMRSIKERTEIEQSYLELLQWYCSVLNGKDK</sequence>
<proteinExistence type="predicted"/>
<dbReference type="EMBL" id="KY630187">
    <property type="protein sequence ID" value="AQW88997.1"/>
    <property type="molecule type" value="Genomic_DNA"/>
</dbReference>
<keyword evidence="2" id="KW-1185">Reference proteome</keyword>
<evidence type="ECO:0000313" key="1">
    <source>
        <dbReference type="EMBL" id="AQW88997.1"/>
    </source>
</evidence>
<evidence type="ECO:0000313" key="2">
    <source>
        <dbReference type="Proteomes" id="UP000221837"/>
    </source>
</evidence>
<name>A0A1S6UBC5_9CAUD</name>
<protein>
    <submittedName>
        <fullName evidence="1">Uncharacterized protein</fullName>
    </submittedName>
</protein>
<dbReference type="OrthoDB" id="27937at10239"/>
<dbReference type="Proteomes" id="UP000221837">
    <property type="component" value="Genome"/>
</dbReference>
<gene>
    <name evidence="1" type="ORF">BF_0472</name>
</gene>
<organism evidence="1 2">
    <name type="scientific">Serratia phage BF</name>
    <dbReference type="NCBI Taxonomy" id="1962671"/>
    <lineage>
        <taxon>Viruses</taxon>
        <taxon>Duplodnaviria</taxon>
        <taxon>Heunggongvirae</taxon>
        <taxon>Uroviricota</taxon>
        <taxon>Caudoviricetes</taxon>
        <taxon>Eneladusvirus</taxon>
        <taxon>Eneladusvirus BF</taxon>
    </lineage>
</organism>
<accession>A0A1S6UBC5</accession>
<reference evidence="1" key="1">
    <citation type="submission" date="2017-02" db="EMBL/GenBank/DDBJ databases">
        <title>Genome sequence of Serratia marcescens phage BF.</title>
        <authorList>
            <person name="Casey E."/>
            <person name="Fitzgerald B."/>
            <person name="Mahony J."/>
            <person name="Lugli G."/>
            <person name="Ventura M."/>
            <person name="van Sinderen D."/>
        </authorList>
    </citation>
    <scope>NUCLEOTIDE SEQUENCE [LARGE SCALE GENOMIC DNA]</scope>
</reference>